<dbReference type="Proteomes" id="UP000198636">
    <property type="component" value="Unassembled WGS sequence"/>
</dbReference>
<dbReference type="EMBL" id="FMUS01000003">
    <property type="protein sequence ID" value="SCY00069.1"/>
    <property type="molecule type" value="Genomic_DNA"/>
</dbReference>
<evidence type="ECO:0000313" key="2">
    <source>
        <dbReference type="Proteomes" id="UP000198636"/>
    </source>
</evidence>
<reference evidence="1 2" key="1">
    <citation type="submission" date="2016-10" db="EMBL/GenBank/DDBJ databases">
        <authorList>
            <person name="de Groot N.N."/>
        </authorList>
    </citation>
    <scope>NUCLEOTIDE SEQUENCE [LARGE SCALE GENOMIC DNA]</scope>
    <source>
        <strain evidence="1 2">DSM 18978</strain>
    </source>
</reference>
<evidence type="ECO:0000313" key="1">
    <source>
        <dbReference type="EMBL" id="SCY00069.1"/>
    </source>
</evidence>
<keyword evidence="2" id="KW-1185">Reference proteome</keyword>
<dbReference type="OrthoDB" id="9793166at2"/>
<organism evidence="1 2">
    <name type="scientific">Alkaliphilus peptidifermentans DSM 18978</name>
    <dbReference type="NCBI Taxonomy" id="1120976"/>
    <lineage>
        <taxon>Bacteria</taxon>
        <taxon>Bacillati</taxon>
        <taxon>Bacillota</taxon>
        <taxon>Clostridia</taxon>
        <taxon>Peptostreptococcales</taxon>
        <taxon>Natronincolaceae</taxon>
        <taxon>Alkaliphilus</taxon>
    </lineage>
</organism>
<dbReference type="RefSeq" id="WP_091539832.1">
    <property type="nucleotide sequence ID" value="NZ_FMUS01000003.1"/>
</dbReference>
<proteinExistence type="predicted"/>
<name>A0A1G5CC46_9FIRM</name>
<protein>
    <submittedName>
        <fullName evidence="1">Putative ABC transport system permease protein</fullName>
    </submittedName>
</protein>
<accession>A0A1G5CC46</accession>
<dbReference type="STRING" id="1120976.SAMN03080606_00617"/>
<dbReference type="AlphaFoldDB" id="A0A1G5CC46"/>
<sequence length="97" mass="10767">MICGVATIAASFQNLLIQNTIVTDGNYHASFYNVAYGDSKYITNNVSTIHSILSKGLGYSSFQQSNNENKPYIYLYAYSETAFNNLPINLKEGFSDC</sequence>
<gene>
    <name evidence="1" type="ORF">SAMN03080606_00617</name>
</gene>